<dbReference type="Proteomes" id="UP001310594">
    <property type="component" value="Unassembled WGS sequence"/>
</dbReference>
<dbReference type="AlphaFoldDB" id="A0AAN7WDT6"/>
<sequence length="653" mass="74408">MEALRGFRDRLTSTSHANPRVYEYRPLKQFEIRILLLLKGTADEPVRAEIEHWDIRDEDQRAYAALSYTWGDPEHQPQVVFFGRRVRRVTNNLWLFLKRIRHEKTDLCVWADALSIDQENKAEKARQIQYMTSIYPQAVKVLVWLGESDDTVGTAFETLDSWASAYRNNRQEPEGMREQLRLAQEQDLGISSSASSALASLFARPWFRRAWIVQEVLTDFERPPLVLCGRHEISWHRIWTGLFALFTTMTFERTAQLCGENVKFLLPLIAVTWAPEDRMTLSEIIPRVMGSREAKLPEDKLFSMFGIAARYGHHYLAPSYDLSLRDVSLIYTRAVIVGDRSLAILSFVDPASGSEVLPTWTFKLDKPYIVKDEAATASESHNATLRLPSVVESRHAPTVPDPILRLRGLPFDHVQQTFDAEQVLARVRKEAKTWSALLVNVRRFCDHHLCMPVQYTRTGESSARALMRTLCRDGSFLCANESPHLSESWQERRRMHVAYMQHTGDTDGSVLNENELAEQVFKAFALGGPALRAAETPDIPSQFFEHWLMTSWCDLASTKINGLKLITTARGLIGLAAAKCRSRDELWLLPGANVPFVLRPQLNLQSRTVTHQLVGDAFAHGVVYGEAMVEYQARVSLYGEEKATRSLMKCCLV</sequence>
<accession>A0AAN7WDT6</accession>
<organism evidence="2 3">
    <name type="scientific">Elasticomyces elasticus</name>
    <dbReference type="NCBI Taxonomy" id="574655"/>
    <lineage>
        <taxon>Eukaryota</taxon>
        <taxon>Fungi</taxon>
        <taxon>Dikarya</taxon>
        <taxon>Ascomycota</taxon>
        <taxon>Pezizomycotina</taxon>
        <taxon>Dothideomycetes</taxon>
        <taxon>Dothideomycetidae</taxon>
        <taxon>Mycosphaerellales</taxon>
        <taxon>Teratosphaeriaceae</taxon>
        <taxon>Elasticomyces</taxon>
    </lineage>
</organism>
<name>A0AAN7WDT6_9PEZI</name>
<gene>
    <name evidence="2" type="ORF">LTR97_002970</name>
</gene>
<evidence type="ECO:0000259" key="1">
    <source>
        <dbReference type="Pfam" id="PF06985"/>
    </source>
</evidence>
<dbReference type="Pfam" id="PF06985">
    <property type="entry name" value="HET"/>
    <property type="match status" value="1"/>
</dbReference>
<feature type="domain" description="Heterokaryon incompatibility" evidence="1">
    <location>
        <begin position="63"/>
        <end position="215"/>
    </location>
</feature>
<dbReference type="PANTHER" id="PTHR24148:SF64">
    <property type="entry name" value="HETEROKARYON INCOMPATIBILITY DOMAIN-CONTAINING PROTEIN"/>
    <property type="match status" value="1"/>
</dbReference>
<evidence type="ECO:0000313" key="3">
    <source>
        <dbReference type="Proteomes" id="UP001310594"/>
    </source>
</evidence>
<dbReference type="EMBL" id="JAVRQU010000004">
    <property type="protein sequence ID" value="KAK5703957.1"/>
    <property type="molecule type" value="Genomic_DNA"/>
</dbReference>
<protein>
    <recommendedName>
        <fullName evidence="1">Heterokaryon incompatibility domain-containing protein</fullName>
    </recommendedName>
</protein>
<dbReference type="PANTHER" id="PTHR24148">
    <property type="entry name" value="ANKYRIN REPEAT DOMAIN-CONTAINING PROTEIN 39 HOMOLOG-RELATED"/>
    <property type="match status" value="1"/>
</dbReference>
<dbReference type="InterPro" id="IPR010730">
    <property type="entry name" value="HET"/>
</dbReference>
<dbReference type="Pfam" id="PF26639">
    <property type="entry name" value="Het-6_barrel"/>
    <property type="match status" value="1"/>
</dbReference>
<comment type="caution">
    <text evidence="2">The sequence shown here is derived from an EMBL/GenBank/DDBJ whole genome shotgun (WGS) entry which is preliminary data.</text>
</comment>
<dbReference type="InterPro" id="IPR052895">
    <property type="entry name" value="HetReg/Transcr_Mod"/>
</dbReference>
<evidence type="ECO:0000313" key="2">
    <source>
        <dbReference type="EMBL" id="KAK5703957.1"/>
    </source>
</evidence>
<reference evidence="2" key="1">
    <citation type="submission" date="2023-08" db="EMBL/GenBank/DDBJ databases">
        <title>Black Yeasts Isolated from many extreme environments.</title>
        <authorList>
            <person name="Coleine C."/>
            <person name="Stajich J.E."/>
            <person name="Selbmann L."/>
        </authorList>
    </citation>
    <scope>NUCLEOTIDE SEQUENCE</scope>
    <source>
        <strain evidence="2">CCFEE 5810</strain>
    </source>
</reference>
<proteinExistence type="predicted"/>